<sequence length="127" mass="14568">MPSLSVGDEKEGEEVRCPVCGERTHNVVIFVCCSREKGYHSSRLEQSFRSFSFGERQQSELLCPQCLGQVINGWEIIKLAREFMILKPRSCSLETCHFSRNYLALRKHAILEHPFVRPSEVDPASPR</sequence>
<comment type="caution">
    <text evidence="1">The sequence shown here is derived from an EMBL/GenBank/DDBJ whole genome shotgun (WGS) entry which is preliminary data.</text>
</comment>
<dbReference type="AlphaFoldDB" id="A0AA88WJ31"/>
<dbReference type="EMBL" id="JAVXUP010000515">
    <property type="protein sequence ID" value="KAK3026093.1"/>
    <property type="molecule type" value="Genomic_DNA"/>
</dbReference>
<keyword evidence="2" id="KW-1185">Reference proteome</keyword>
<organism evidence="1 2">
    <name type="scientific">Escallonia herrerae</name>
    <dbReference type="NCBI Taxonomy" id="1293975"/>
    <lineage>
        <taxon>Eukaryota</taxon>
        <taxon>Viridiplantae</taxon>
        <taxon>Streptophyta</taxon>
        <taxon>Embryophyta</taxon>
        <taxon>Tracheophyta</taxon>
        <taxon>Spermatophyta</taxon>
        <taxon>Magnoliopsida</taxon>
        <taxon>eudicotyledons</taxon>
        <taxon>Gunneridae</taxon>
        <taxon>Pentapetalae</taxon>
        <taxon>asterids</taxon>
        <taxon>campanulids</taxon>
        <taxon>Escalloniales</taxon>
        <taxon>Escalloniaceae</taxon>
        <taxon>Escallonia</taxon>
    </lineage>
</organism>
<proteinExistence type="predicted"/>
<dbReference type="PANTHER" id="PTHR31197">
    <property type="entry name" value="OS01G0612600 PROTEIN"/>
    <property type="match status" value="1"/>
</dbReference>
<gene>
    <name evidence="1" type="ORF">RJ639_040765</name>
</gene>
<dbReference type="Pfam" id="PF07800">
    <property type="entry name" value="DUF1644"/>
    <property type="match status" value="1"/>
</dbReference>
<protein>
    <submittedName>
        <fullName evidence="1">Uncharacterized protein</fullName>
    </submittedName>
</protein>
<accession>A0AA88WJ31</accession>
<dbReference type="InterPro" id="IPR012866">
    <property type="entry name" value="DUF1644"/>
</dbReference>
<evidence type="ECO:0000313" key="1">
    <source>
        <dbReference type="EMBL" id="KAK3026093.1"/>
    </source>
</evidence>
<name>A0AA88WJ31_9ASTE</name>
<evidence type="ECO:0000313" key="2">
    <source>
        <dbReference type="Proteomes" id="UP001188597"/>
    </source>
</evidence>
<dbReference type="Proteomes" id="UP001188597">
    <property type="component" value="Unassembled WGS sequence"/>
</dbReference>
<reference evidence="1" key="1">
    <citation type="submission" date="2022-12" db="EMBL/GenBank/DDBJ databases">
        <title>Draft genome assemblies for two species of Escallonia (Escalloniales).</title>
        <authorList>
            <person name="Chanderbali A."/>
            <person name="Dervinis C."/>
            <person name="Anghel I."/>
            <person name="Soltis D."/>
            <person name="Soltis P."/>
            <person name="Zapata F."/>
        </authorList>
    </citation>
    <scope>NUCLEOTIDE SEQUENCE</scope>
    <source>
        <strain evidence="1">UCBG64.0493</strain>
        <tissue evidence="1">Leaf</tissue>
    </source>
</reference>
<dbReference type="PANTHER" id="PTHR31197:SF5">
    <property type="entry name" value="OS01G0612600 PROTEIN"/>
    <property type="match status" value="1"/>
</dbReference>